<dbReference type="GeneID" id="14922457"/>
<evidence type="ECO:0000256" key="2">
    <source>
        <dbReference type="SAM" id="Phobius"/>
    </source>
</evidence>
<sequence>MEETGSGGAQGLSSFVGERHAAAAAEVAEFDGLMERKLKQLPPSKLKDIAVVVGIPFYTEVSNIISVLVTLREVFQERRQRCLVCVVGECARSDYVQMIDVAELEEGEAWEQERFVGIETMWKPLPKFAQKPWAVRALQLVAAAANNGNGTHLLVVDADIQFNHWELSAKSLVVALLNPLLAYDHQFLEPSQIGKPPLAESTSSSDLSLSASSSSSSSPVGSAPSCAEPASATMVVLNAPRSFIADDGLVHLFTYLFVYAVLGIEIHQIYGGEFSVHRELNKVSYVCARVKRPALTA</sequence>
<dbReference type="Proteomes" id="UP000011083">
    <property type="component" value="Unassembled WGS sequence"/>
</dbReference>
<dbReference type="VEuPathDB" id="AmoebaDB:ACA1_227050"/>
<dbReference type="AlphaFoldDB" id="L8HAY0"/>
<keyword evidence="2" id="KW-0472">Membrane</keyword>
<name>L8HAY0_ACACF</name>
<dbReference type="EMBL" id="KB007901">
    <property type="protein sequence ID" value="ELR21556.1"/>
    <property type="molecule type" value="Genomic_DNA"/>
</dbReference>
<proteinExistence type="predicted"/>
<gene>
    <name evidence="3" type="ORF">ACA1_227050</name>
</gene>
<feature type="transmembrane region" description="Helical" evidence="2">
    <location>
        <begin position="49"/>
        <end position="71"/>
    </location>
</feature>
<evidence type="ECO:0000313" key="3">
    <source>
        <dbReference type="EMBL" id="ELR21556.1"/>
    </source>
</evidence>
<feature type="region of interest" description="Disordered" evidence="1">
    <location>
        <begin position="197"/>
        <end position="224"/>
    </location>
</feature>
<evidence type="ECO:0000313" key="4">
    <source>
        <dbReference type="Proteomes" id="UP000011083"/>
    </source>
</evidence>
<keyword evidence="2" id="KW-1133">Transmembrane helix</keyword>
<organism evidence="3 4">
    <name type="scientific">Acanthamoeba castellanii (strain ATCC 30010 / Neff)</name>
    <dbReference type="NCBI Taxonomy" id="1257118"/>
    <lineage>
        <taxon>Eukaryota</taxon>
        <taxon>Amoebozoa</taxon>
        <taxon>Discosea</taxon>
        <taxon>Longamoebia</taxon>
        <taxon>Centramoebida</taxon>
        <taxon>Acanthamoebidae</taxon>
        <taxon>Acanthamoeba</taxon>
    </lineage>
</organism>
<protein>
    <submittedName>
        <fullName evidence="3">Uncharacterized protein</fullName>
    </submittedName>
</protein>
<reference evidence="3 4" key="1">
    <citation type="journal article" date="2013" name="Genome Biol.">
        <title>Genome of Acanthamoeba castellanii highlights extensive lateral gene transfer and early evolution of tyrosine kinase signaling.</title>
        <authorList>
            <person name="Clarke M."/>
            <person name="Lohan A.J."/>
            <person name="Liu B."/>
            <person name="Lagkouvardos I."/>
            <person name="Roy S."/>
            <person name="Zafar N."/>
            <person name="Bertelli C."/>
            <person name="Schilde C."/>
            <person name="Kianianmomeni A."/>
            <person name="Burglin T.R."/>
            <person name="Frech C."/>
            <person name="Turcotte B."/>
            <person name="Kopec K.O."/>
            <person name="Synnott J.M."/>
            <person name="Choo C."/>
            <person name="Paponov I."/>
            <person name="Finkler A."/>
            <person name="Soon Heng Tan C."/>
            <person name="Hutchins A.P."/>
            <person name="Weinmeier T."/>
            <person name="Rattei T."/>
            <person name="Chu J.S."/>
            <person name="Gimenez G."/>
            <person name="Irimia M."/>
            <person name="Rigden D.J."/>
            <person name="Fitzpatrick D.A."/>
            <person name="Lorenzo-Morales J."/>
            <person name="Bateman A."/>
            <person name="Chiu C.H."/>
            <person name="Tang P."/>
            <person name="Hegemann P."/>
            <person name="Fromm H."/>
            <person name="Raoult D."/>
            <person name="Greub G."/>
            <person name="Miranda-Saavedra D."/>
            <person name="Chen N."/>
            <person name="Nash P."/>
            <person name="Ginger M.L."/>
            <person name="Horn M."/>
            <person name="Schaap P."/>
            <person name="Caler L."/>
            <person name="Loftus B."/>
        </authorList>
    </citation>
    <scope>NUCLEOTIDE SEQUENCE [LARGE SCALE GENOMIC DNA]</scope>
    <source>
        <strain evidence="3 4">Neff</strain>
    </source>
</reference>
<keyword evidence="4" id="KW-1185">Reference proteome</keyword>
<evidence type="ECO:0000256" key="1">
    <source>
        <dbReference type="SAM" id="MobiDB-lite"/>
    </source>
</evidence>
<accession>L8HAY0</accession>
<dbReference type="KEGG" id="acan:ACA1_227050"/>
<keyword evidence="2" id="KW-0812">Transmembrane</keyword>
<dbReference type="RefSeq" id="XP_004346501.1">
    <property type="nucleotide sequence ID" value="XM_004346451.1"/>
</dbReference>